<evidence type="ECO:0000256" key="1">
    <source>
        <dbReference type="SAM" id="Phobius"/>
    </source>
</evidence>
<sequence length="205" mass="22915">MPPVARSVHSRPSVMVGIIIGCIVGVYFVAVMSYYVYCSVVGTFFARKSEERTVPYSEAQYMVDFISASAKPRKHPDLYTTPVMRYRFLFRRIYPGRPRSPFDIRRIVCLTPSPLRHLLASRLADEEESLLPDSLSKQVVKSKVSSVVTIICSLDYMPPYDGPYPLGTVTHTLGKPVKGVCVGHADGKENELIPGVLIQEERSDS</sequence>
<keyword evidence="1" id="KW-1133">Transmembrane helix</keyword>
<evidence type="ECO:0000313" key="2">
    <source>
        <dbReference type="EMBL" id="PBK62632.1"/>
    </source>
</evidence>
<keyword evidence="3" id="KW-1185">Reference proteome</keyword>
<accession>A0A2H3B6H7</accession>
<evidence type="ECO:0000313" key="3">
    <source>
        <dbReference type="Proteomes" id="UP000218334"/>
    </source>
</evidence>
<feature type="transmembrane region" description="Helical" evidence="1">
    <location>
        <begin position="12"/>
        <end position="37"/>
    </location>
</feature>
<protein>
    <submittedName>
        <fullName evidence="2">Uncharacterized protein</fullName>
    </submittedName>
</protein>
<keyword evidence="1" id="KW-0472">Membrane</keyword>
<dbReference type="AlphaFoldDB" id="A0A2H3B6H7"/>
<dbReference type="Proteomes" id="UP000218334">
    <property type="component" value="Unassembled WGS sequence"/>
</dbReference>
<reference evidence="3" key="1">
    <citation type="journal article" date="2017" name="Nat. Ecol. Evol.">
        <title>Genome expansion and lineage-specific genetic innovations in the forest pathogenic fungi Armillaria.</title>
        <authorList>
            <person name="Sipos G."/>
            <person name="Prasanna A.N."/>
            <person name="Walter M.C."/>
            <person name="O'Connor E."/>
            <person name="Balint B."/>
            <person name="Krizsan K."/>
            <person name="Kiss B."/>
            <person name="Hess J."/>
            <person name="Varga T."/>
            <person name="Slot J."/>
            <person name="Riley R."/>
            <person name="Boka B."/>
            <person name="Rigling D."/>
            <person name="Barry K."/>
            <person name="Lee J."/>
            <person name="Mihaltcheva S."/>
            <person name="LaButti K."/>
            <person name="Lipzen A."/>
            <person name="Waldron R."/>
            <person name="Moloney N.M."/>
            <person name="Sperisen C."/>
            <person name="Kredics L."/>
            <person name="Vagvoelgyi C."/>
            <person name="Patrignani A."/>
            <person name="Fitzpatrick D."/>
            <person name="Nagy I."/>
            <person name="Doyle S."/>
            <person name="Anderson J.B."/>
            <person name="Grigoriev I.V."/>
            <person name="Gueldener U."/>
            <person name="Muensterkoetter M."/>
            <person name="Nagy L.G."/>
        </authorList>
    </citation>
    <scope>NUCLEOTIDE SEQUENCE [LARGE SCALE GENOMIC DNA]</scope>
    <source>
        <strain evidence="3">28-4</strain>
    </source>
</reference>
<gene>
    <name evidence="2" type="ORF">ARMSODRAFT_963933</name>
</gene>
<dbReference type="EMBL" id="KZ293464">
    <property type="protein sequence ID" value="PBK62632.1"/>
    <property type="molecule type" value="Genomic_DNA"/>
</dbReference>
<dbReference type="PROSITE" id="PS51257">
    <property type="entry name" value="PROKAR_LIPOPROTEIN"/>
    <property type="match status" value="1"/>
</dbReference>
<organism evidence="2 3">
    <name type="scientific">Armillaria solidipes</name>
    <dbReference type="NCBI Taxonomy" id="1076256"/>
    <lineage>
        <taxon>Eukaryota</taxon>
        <taxon>Fungi</taxon>
        <taxon>Dikarya</taxon>
        <taxon>Basidiomycota</taxon>
        <taxon>Agaricomycotina</taxon>
        <taxon>Agaricomycetes</taxon>
        <taxon>Agaricomycetidae</taxon>
        <taxon>Agaricales</taxon>
        <taxon>Marasmiineae</taxon>
        <taxon>Physalacriaceae</taxon>
        <taxon>Armillaria</taxon>
    </lineage>
</organism>
<keyword evidence="1" id="KW-0812">Transmembrane</keyword>
<name>A0A2H3B6H7_9AGAR</name>
<proteinExistence type="predicted"/>